<gene>
    <name evidence="2" type="ORF">Sradi_0877500</name>
</gene>
<reference evidence="2" key="2">
    <citation type="journal article" date="2024" name="Plant">
        <title>Genomic evolution and insights into agronomic trait innovations of Sesamum species.</title>
        <authorList>
            <person name="Miao H."/>
            <person name="Wang L."/>
            <person name="Qu L."/>
            <person name="Liu H."/>
            <person name="Sun Y."/>
            <person name="Le M."/>
            <person name="Wang Q."/>
            <person name="Wei S."/>
            <person name="Zheng Y."/>
            <person name="Lin W."/>
            <person name="Duan Y."/>
            <person name="Cao H."/>
            <person name="Xiong S."/>
            <person name="Wang X."/>
            <person name="Wei L."/>
            <person name="Li C."/>
            <person name="Ma Q."/>
            <person name="Ju M."/>
            <person name="Zhao R."/>
            <person name="Li G."/>
            <person name="Mu C."/>
            <person name="Tian Q."/>
            <person name="Mei H."/>
            <person name="Zhang T."/>
            <person name="Gao T."/>
            <person name="Zhang H."/>
        </authorList>
    </citation>
    <scope>NUCLEOTIDE SEQUENCE</scope>
    <source>
        <strain evidence="2">G02</strain>
    </source>
</reference>
<accession>A0AAW2V2L0</accession>
<protein>
    <submittedName>
        <fullName evidence="2">Uncharacterized protein</fullName>
    </submittedName>
</protein>
<organism evidence="2">
    <name type="scientific">Sesamum radiatum</name>
    <name type="common">Black benniseed</name>
    <dbReference type="NCBI Taxonomy" id="300843"/>
    <lineage>
        <taxon>Eukaryota</taxon>
        <taxon>Viridiplantae</taxon>
        <taxon>Streptophyta</taxon>
        <taxon>Embryophyta</taxon>
        <taxon>Tracheophyta</taxon>
        <taxon>Spermatophyta</taxon>
        <taxon>Magnoliopsida</taxon>
        <taxon>eudicotyledons</taxon>
        <taxon>Gunneridae</taxon>
        <taxon>Pentapetalae</taxon>
        <taxon>asterids</taxon>
        <taxon>lamiids</taxon>
        <taxon>Lamiales</taxon>
        <taxon>Pedaliaceae</taxon>
        <taxon>Sesamum</taxon>
    </lineage>
</organism>
<comment type="caution">
    <text evidence="2">The sequence shown here is derived from an EMBL/GenBank/DDBJ whole genome shotgun (WGS) entry which is preliminary data.</text>
</comment>
<feature type="region of interest" description="Disordered" evidence="1">
    <location>
        <begin position="68"/>
        <end position="87"/>
    </location>
</feature>
<proteinExistence type="predicted"/>
<dbReference type="AlphaFoldDB" id="A0AAW2V2L0"/>
<name>A0AAW2V2L0_SESRA</name>
<sequence length="87" mass="9448">MLQQHQDKMLNIGSSSNTLQMELEPHPIATENPGNSHPTFGDLVAIESGGSLHPTSGGSTTNELQAYNLVKDRQRRTNVKPPSRLGI</sequence>
<feature type="region of interest" description="Disordered" evidence="1">
    <location>
        <begin position="26"/>
        <end position="63"/>
    </location>
</feature>
<evidence type="ECO:0000256" key="1">
    <source>
        <dbReference type="SAM" id="MobiDB-lite"/>
    </source>
</evidence>
<dbReference type="EMBL" id="JACGWJ010000004">
    <property type="protein sequence ID" value="KAL0423427.1"/>
    <property type="molecule type" value="Genomic_DNA"/>
</dbReference>
<reference evidence="2" key="1">
    <citation type="submission" date="2020-06" db="EMBL/GenBank/DDBJ databases">
        <authorList>
            <person name="Li T."/>
            <person name="Hu X."/>
            <person name="Zhang T."/>
            <person name="Song X."/>
            <person name="Zhang H."/>
            <person name="Dai N."/>
            <person name="Sheng W."/>
            <person name="Hou X."/>
            <person name="Wei L."/>
        </authorList>
    </citation>
    <scope>NUCLEOTIDE SEQUENCE</scope>
    <source>
        <strain evidence="2">G02</strain>
        <tissue evidence="2">Leaf</tissue>
    </source>
</reference>
<feature type="compositionally biased region" description="Polar residues" evidence="1">
    <location>
        <begin position="53"/>
        <end position="63"/>
    </location>
</feature>
<evidence type="ECO:0000313" key="2">
    <source>
        <dbReference type="EMBL" id="KAL0423427.1"/>
    </source>
</evidence>